<keyword evidence="2 8" id="KW-0812">Transmembrane</keyword>
<feature type="domain" description="ABC transporter" evidence="9">
    <location>
        <begin position="453"/>
        <end position="688"/>
    </location>
</feature>
<dbReference type="InterPro" id="IPR036640">
    <property type="entry name" value="ABC1_TM_sf"/>
</dbReference>
<evidence type="ECO:0000259" key="10">
    <source>
        <dbReference type="PROSITE" id="PS50929"/>
    </source>
</evidence>
<evidence type="ECO:0000313" key="12">
    <source>
        <dbReference type="Proteomes" id="UP000522081"/>
    </source>
</evidence>
<feature type="compositionally biased region" description="Polar residues" evidence="7">
    <location>
        <begin position="687"/>
        <end position="703"/>
    </location>
</feature>
<keyword evidence="5 8" id="KW-1133">Transmembrane helix</keyword>
<dbReference type="GO" id="GO:0005886">
    <property type="term" value="C:plasma membrane"/>
    <property type="evidence" value="ECO:0007669"/>
    <property type="project" value="UniProtKB-SubCell"/>
</dbReference>
<comment type="subcellular location">
    <subcellularLocation>
        <location evidence="1">Cell membrane</location>
        <topology evidence="1">Multi-pass membrane protein</topology>
    </subcellularLocation>
</comment>
<evidence type="ECO:0000256" key="4">
    <source>
        <dbReference type="ARBA" id="ARBA00022840"/>
    </source>
</evidence>
<dbReference type="PROSITE" id="PS50893">
    <property type="entry name" value="ABC_TRANSPORTER_2"/>
    <property type="match status" value="1"/>
</dbReference>
<keyword evidence="3" id="KW-0547">Nucleotide-binding</keyword>
<feature type="domain" description="ABC transmembrane type-1" evidence="10">
    <location>
        <begin position="138"/>
        <end position="406"/>
    </location>
</feature>
<dbReference type="Pfam" id="PF00664">
    <property type="entry name" value="ABC_membrane"/>
    <property type="match status" value="1"/>
</dbReference>
<accession>A0A7Y9XW98</accession>
<evidence type="ECO:0000256" key="1">
    <source>
        <dbReference type="ARBA" id="ARBA00004651"/>
    </source>
</evidence>
<dbReference type="InterPro" id="IPR039421">
    <property type="entry name" value="Type_1_exporter"/>
</dbReference>
<keyword evidence="4 11" id="KW-0067">ATP-binding</keyword>
<dbReference type="SMART" id="SM00382">
    <property type="entry name" value="AAA"/>
    <property type="match status" value="1"/>
</dbReference>
<feature type="transmembrane region" description="Helical" evidence="8">
    <location>
        <begin position="136"/>
        <end position="157"/>
    </location>
</feature>
<dbReference type="SUPFAM" id="SSF90123">
    <property type="entry name" value="ABC transporter transmembrane region"/>
    <property type="match status" value="1"/>
</dbReference>
<evidence type="ECO:0000256" key="6">
    <source>
        <dbReference type="ARBA" id="ARBA00023136"/>
    </source>
</evidence>
<dbReference type="Gene3D" id="3.40.50.300">
    <property type="entry name" value="P-loop containing nucleotide triphosphate hydrolases"/>
    <property type="match status" value="1"/>
</dbReference>
<evidence type="ECO:0000256" key="7">
    <source>
        <dbReference type="SAM" id="MobiDB-lite"/>
    </source>
</evidence>
<dbReference type="Pfam" id="PF00005">
    <property type="entry name" value="ABC_tran"/>
    <property type="match status" value="1"/>
</dbReference>
<evidence type="ECO:0000313" key="11">
    <source>
        <dbReference type="EMBL" id="NYH95697.1"/>
    </source>
</evidence>
<feature type="region of interest" description="Disordered" evidence="7">
    <location>
        <begin position="683"/>
        <end position="703"/>
    </location>
</feature>
<comment type="caution">
    <text evidence="11">The sequence shown here is derived from an EMBL/GenBank/DDBJ whole genome shotgun (WGS) entry which is preliminary data.</text>
</comment>
<dbReference type="GO" id="GO:0016887">
    <property type="term" value="F:ATP hydrolysis activity"/>
    <property type="evidence" value="ECO:0007669"/>
    <property type="project" value="InterPro"/>
</dbReference>
<dbReference type="PANTHER" id="PTHR43394">
    <property type="entry name" value="ATP-DEPENDENT PERMEASE MDL1, MITOCHONDRIAL"/>
    <property type="match status" value="1"/>
</dbReference>
<dbReference type="InterPro" id="IPR027417">
    <property type="entry name" value="P-loop_NTPase"/>
</dbReference>
<evidence type="ECO:0000256" key="2">
    <source>
        <dbReference type="ARBA" id="ARBA00022692"/>
    </source>
</evidence>
<protein>
    <submittedName>
        <fullName evidence="11">ATP-binding cassette subfamily C protein LapB</fullName>
    </submittedName>
</protein>
<dbReference type="InterPro" id="IPR003593">
    <property type="entry name" value="AAA+_ATPase"/>
</dbReference>
<sequence>MANAILSSIADLARLRRIDLRPDWANGAQELTREDEEAISEYCKAIGWTAPDPYADDPRAHEFPLLVFHPDHGWGVAERIESDDRISVVKNGISTTWNDASEARLYDIVIPLPAGRQEFTKAFDVFREAIGRRKNALILAGMATVVVNAIALVTGLFSMQVYDRVVPRGAFSTLWVLAIGAVVALSFDFILRVIRANLLEREAVDIDTEVSEFFFSRAADVRLDARPPQVGTMAAQLRGLEQVRSTMSSSVLFAFADLPFALIFIFVIYQLGGVIATVLLVAFPLALLIAFAFAYLIRDYTMKSQVSGNRKNGLLVEAMDSSETVKANRGHWFLLSRWNELLDELHASELPVKRLQAMAGSIFGTMQQLSYITLISWGAVEVFENRISMGALIACSIIAGRVNGPLVGQLPNLLVQMSYARSSLKMLDAILALPSDKPADLDQLRPNRLGSDITFKDITFVYPGGRSGISIPKLDIASGERIGIIGGVGSGKSTLLKVMSGLYAPAQGQILMDKLDMAQIADDILREHIGYLPQDYRLVNGSLRDNLLLGLPDPGDDRIMEVAAKTGLSRLITAHPRGLDLPIAEGGRGLSGGQRTLTGLTRLLLAKPKVLLLDEPTSNLDVDTEALVLRTIHESISPDTTLILVTHKMQLVKLVKRLMLVTNGEIALDGPTAEVMKRIQKPKVESKPQSGNVVSTATIGANA</sequence>
<reference evidence="11 12" key="1">
    <citation type="submission" date="2020-07" db="EMBL/GenBank/DDBJ databases">
        <title>Genomic Encyclopedia of Type Strains, Phase IV (KMG-IV): sequencing the most valuable type-strain genomes for metagenomic binning, comparative biology and taxonomic classification.</title>
        <authorList>
            <person name="Goeker M."/>
        </authorList>
    </citation>
    <scope>NUCLEOTIDE SEQUENCE [LARGE SCALE GENOMIC DNA]</scope>
    <source>
        <strain evidence="11 12">DSM 29043</strain>
    </source>
</reference>
<dbReference type="PROSITE" id="PS50929">
    <property type="entry name" value="ABC_TM1F"/>
    <property type="match status" value="1"/>
</dbReference>
<evidence type="ECO:0000256" key="8">
    <source>
        <dbReference type="SAM" id="Phobius"/>
    </source>
</evidence>
<keyword evidence="6 8" id="KW-0472">Membrane</keyword>
<evidence type="ECO:0000256" key="5">
    <source>
        <dbReference type="ARBA" id="ARBA00022989"/>
    </source>
</evidence>
<evidence type="ECO:0000256" key="3">
    <source>
        <dbReference type="ARBA" id="ARBA00022741"/>
    </source>
</evidence>
<feature type="transmembrane region" description="Helical" evidence="8">
    <location>
        <begin position="275"/>
        <end position="297"/>
    </location>
</feature>
<organism evidence="11 12">
    <name type="scientific">Novosphingobium marinum</name>
    <dbReference type="NCBI Taxonomy" id="1514948"/>
    <lineage>
        <taxon>Bacteria</taxon>
        <taxon>Pseudomonadati</taxon>
        <taxon>Pseudomonadota</taxon>
        <taxon>Alphaproteobacteria</taxon>
        <taxon>Sphingomonadales</taxon>
        <taxon>Sphingomonadaceae</taxon>
        <taxon>Novosphingobium</taxon>
    </lineage>
</organism>
<feature type="transmembrane region" description="Helical" evidence="8">
    <location>
        <begin position="169"/>
        <end position="191"/>
    </location>
</feature>
<feature type="transmembrane region" description="Helical" evidence="8">
    <location>
        <begin position="251"/>
        <end position="269"/>
    </location>
</feature>
<dbReference type="InterPro" id="IPR003439">
    <property type="entry name" value="ABC_transporter-like_ATP-bd"/>
</dbReference>
<dbReference type="PANTHER" id="PTHR43394:SF1">
    <property type="entry name" value="ATP-BINDING CASSETTE SUB-FAMILY B MEMBER 10, MITOCHONDRIAL"/>
    <property type="match status" value="1"/>
</dbReference>
<dbReference type="GO" id="GO:0015421">
    <property type="term" value="F:ABC-type oligopeptide transporter activity"/>
    <property type="evidence" value="ECO:0007669"/>
    <property type="project" value="TreeGrafter"/>
</dbReference>
<name>A0A7Y9XW98_9SPHN</name>
<dbReference type="AlphaFoldDB" id="A0A7Y9XW98"/>
<dbReference type="InterPro" id="IPR011527">
    <property type="entry name" value="ABC1_TM_dom"/>
</dbReference>
<dbReference type="RefSeq" id="WP_179407601.1">
    <property type="nucleotide sequence ID" value="NZ_BMGF01000003.1"/>
</dbReference>
<keyword evidence="12" id="KW-1185">Reference proteome</keyword>
<proteinExistence type="predicted"/>
<dbReference type="Gene3D" id="1.20.1560.10">
    <property type="entry name" value="ABC transporter type 1, transmembrane domain"/>
    <property type="match status" value="1"/>
</dbReference>
<dbReference type="Proteomes" id="UP000522081">
    <property type="component" value="Unassembled WGS sequence"/>
</dbReference>
<gene>
    <name evidence="11" type="ORF">FHS75_002026</name>
</gene>
<evidence type="ECO:0000259" key="9">
    <source>
        <dbReference type="PROSITE" id="PS50893"/>
    </source>
</evidence>
<dbReference type="GO" id="GO:0005524">
    <property type="term" value="F:ATP binding"/>
    <property type="evidence" value="ECO:0007669"/>
    <property type="project" value="UniProtKB-KW"/>
</dbReference>
<dbReference type="SUPFAM" id="SSF52540">
    <property type="entry name" value="P-loop containing nucleoside triphosphate hydrolases"/>
    <property type="match status" value="1"/>
</dbReference>
<dbReference type="EMBL" id="JACBZF010000003">
    <property type="protein sequence ID" value="NYH95697.1"/>
    <property type="molecule type" value="Genomic_DNA"/>
</dbReference>